<dbReference type="Proteomes" id="UP001498421">
    <property type="component" value="Unassembled WGS sequence"/>
</dbReference>
<feature type="transmembrane region" description="Helical" evidence="2">
    <location>
        <begin position="136"/>
        <end position="157"/>
    </location>
</feature>
<name>A0ABR1H3B0_9HYPO</name>
<evidence type="ECO:0000256" key="2">
    <source>
        <dbReference type="SAM" id="Phobius"/>
    </source>
</evidence>
<keyword evidence="2" id="KW-0472">Membrane</keyword>
<feature type="compositionally biased region" description="Basic and acidic residues" evidence="1">
    <location>
        <begin position="404"/>
        <end position="413"/>
    </location>
</feature>
<reference evidence="3 4" key="1">
    <citation type="journal article" date="2025" name="Microbiol. Resour. Announc.">
        <title>Draft genome sequences for Neonectria magnoliae and Neonectria punicea, canker pathogens of Liriodendron tulipifera and Acer saccharum in West Virginia.</title>
        <authorList>
            <person name="Petronek H.M."/>
            <person name="Kasson M.T."/>
            <person name="Metheny A.M."/>
            <person name="Stauder C.M."/>
            <person name="Lovett B."/>
            <person name="Lynch S.C."/>
            <person name="Garnas J.R."/>
            <person name="Kasson L.R."/>
            <person name="Stajich J.E."/>
        </authorList>
    </citation>
    <scope>NUCLEOTIDE SEQUENCE [LARGE SCALE GENOMIC DNA]</scope>
    <source>
        <strain evidence="3 4">NRRL 64651</strain>
    </source>
</reference>
<feature type="transmembrane region" description="Helical" evidence="2">
    <location>
        <begin position="220"/>
        <end position="243"/>
    </location>
</feature>
<feature type="transmembrane region" description="Helical" evidence="2">
    <location>
        <begin position="20"/>
        <end position="46"/>
    </location>
</feature>
<gene>
    <name evidence="3" type="ORF">QQZ08_012313</name>
</gene>
<accession>A0ABR1H3B0</accession>
<evidence type="ECO:0000256" key="1">
    <source>
        <dbReference type="SAM" id="MobiDB-lite"/>
    </source>
</evidence>
<protein>
    <submittedName>
        <fullName evidence="3">Uncharacterized protein</fullName>
    </submittedName>
</protein>
<dbReference type="PANTHER" id="PTHR38848">
    <property type="entry name" value="G-PROTEIN COUPLED RECEPTORS FAMILY 3 PROFILE DOMAIN-CONTAINING PROTEIN"/>
    <property type="match status" value="1"/>
</dbReference>
<feature type="transmembrane region" description="Helical" evidence="2">
    <location>
        <begin position="98"/>
        <end position="116"/>
    </location>
</feature>
<feature type="transmembrane region" description="Helical" evidence="2">
    <location>
        <begin position="58"/>
        <end position="86"/>
    </location>
</feature>
<keyword evidence="2" id="KW-0812">Transmembrane</keyword>
<feature type="compositionally biased region" description="Low complexity" evidence="1">
    <location>
        <begin position="346"/>
        <end position="361"/>
    </location>
</feature>
<feature type="transmembrane region" description="Helical" evidence="2">
    <location>
        <begin position="177"/>
        <end position="199"/>
    </location>
</feature>
<dbReference type="EMBL" id="JAZAVK010000238">
    <property type="protein sequence ID" value="KAK7415535.1"/>
    <property type="molecule type" value="Genomic_DNA"/>
</dbReference>
<organism evidence="3 4">
    <name type="scientific">Neonectria magnoliae</name>
    <dbReference type="NCBI Taxonomy" id="2732573"/>
    <lineage>
        <taxon>Eukaryota</taxon>
        <taxon>Fungi</taxon>
        <taxon>Dikarya</taxon>
        <taxon>Ascomycota</taxon>
        <taxon>Pezizomycotina</taxon>
        <taxon>Sordariomycetes</taxon>
        <taxon>Hypocreomycetidae</taxon>
        <taxon>Hypocreales</taxon>
        <taxon>Nectriaceae</taxon>
        <taxon>Neonectria</taxon>
    </lineage>
</organism>
<keyword evidence="2" id="KW-1133">Transmembrane helix</keyword>
<dbReference type="PANTHER" id="PTHR38848:SF3">
    <property type="entry name" value="G-PROTEIN COUPLED RECEPTORS FAMILY 3 PROFILE DOMAIN-CONTAINING PROTEIN"/>
    <property type="match status" value="1"/>
</dbReference>
<feature type="region of interest" description="Disordered" evidence="1">
    <location>
        <begin position="277"/>
        <end position="428"/>
    </location>
</feature>
<proteinExistence type="predicted"/>
<feature type="compositionally biased region" description="Low complexity" evidence="1">
    <location>
        <begin position="277"/>
        <end position="290"/>
    </location>
</feature>
<keyword evidence="4" id="KW-1185">Reference proteome</keyword>
<comment type="caution">
    <text evidence="3">The sequence shown here is derived from an EMBL/GenBank/DDBJ whole genome shotgun (WGS) entry which is preliminary data.</text>
</comment>
<sequence length="428" mass="46489">MAPAPFSLSPRIYRAPKGGAPVPIAGDVMGLLVALASISVLSICLYQRIAAINTWNSLPLVVWLVLVIYIDSALFVVVTAVLQQIFGVNSSYPICHGAILLCLVCYLTTKFIYLFLVEKAHIIRSTHKNRLQSKLYCFNSFGMLGLYSVVAILNFIFRIAKIDENGVCIIGMQSISMIPLITFDAIVNVYLTILFLIPLKNLYSFKNMPKTPANERLKNVAFRTFIGSCCTLISSIVNLTVLMALNGEPGWVCLMCCNADILFSALVIQWVTSKDNAGSGNSPNNTNNYNDGLNSRGPHDPRCSVHQMTSIPQPPPSPQGTDAEISLVATATAVPSEDGRDMDMAKVSSKGGSGGVVVTTTIHRQSRPTSGFGFDMNGNKPDDDEDDDDNYGYPPRPPSFGVSSHHDLSDHPRTRITAGKHGQSDLRG</sequence>
<evidence type="ECO:0000313" key="3">
    <source>
        <dbReference type="EMBL" id="KAK7415535.1"/>
    </source>
</evidence>
<evidence type="ECO:0000313" key="4">
    <source>
        <dbReference type="Proteomes" id="UP001498421"/>
    </source>
</evidence>